<dbReference type="PANTHER" id="PTHR34819">
    <property type="entry name" value="LARGE CYSTEINE-RICH PERIPLASMIC PROTEIN OMCB"/>
    <property type="match status" value="1"/>
</dbReference>
<feature type="region of interest" description="Disordered" evidence="3">
    <location>
        <begin position="295"/>
        <end position="320"/>
    </location>
</feature>
<keyword evidence="2" id="KW-0378">Hydrolase</keyword>
<dbReference type="Pfam" id="PF01483">
    <property type="entry name" value="P_proprotein"/>
    <property type="match status" value="1"/>
</dbReference>
<feature type="domain" description="P/Homo B" evidence="5">
    <location>
        <begin position="20"/>
        <end position="197"/>
    </location>
</feature>
<dbReference type="InterPro" id="IPR002884">
    <property type="entry name" value="P_dom"/>
</dbReference>
<dbReference type="EMBL" id="JABWMH010000001">
    <property type="protein sequence ID" value="NVD26422.1"/>
    <property type="molecule type" value="Genomic_DNA"/>
</dbReference>
<dbReference type="PANTHER" id="PTHR34819:SF3">
    <property type="entry name" value="CELL SURFACE PROTEIN"/>
    <property type="match status" value="1"/>
</dbReference>
<feature type="region of interest" description="Disordered" evidence="3">
    <location>
        <begin position="124"/>
        <end position="145"/>
    </location>
</feature>
<comment type="caution">
    <text evidence="6">The sequence shown here is derived from an EMBL/GenBank/DDBJ whole genome shotgun (WGS) entry which is preliminary data.</text>
</comment>
<proteinExistence type="predicted"/>
<dbReference type="PROSITE" id="PS51829">
    <property type="entry name" value="P_HOMO_B"/>
    <property type="match status" value="1"/>
</dbReference>
<gene>
    <name evidence="6" type="ORF">HUO14_00735</name>
</gene>
<organism evidence="6 7">
    <name type="scientific">Parasphingorhabdus flavimaris</name>
    <dbReference type="NCBI Taxonomy" id="266812"/>
    <lineage>
        <taxon>Bacteria</taxon>
        <taxon>Pseudomonadati</taxon>
        <taxon>Pseudomonadota</taxon>
        <taxon>Alphaproteobacteria</taxon>
        <taxon>Sphingomonadales</taxon>
        <taxon>Sphingomonadaceae</taxon>
        <taxon>Parasphingorhabdus</taxon>
    </lineage>
</organism>
<protein>
    <submittedName>
        <fullName evidence="6">DUF11 domain-containing protein</fullName>
    </submittedName>
</protein>
<accession>A0ABX2MY98</accession>
<name>A0ABX2MY98_9SPHN</name>
<dbReference type="Gene3D" id="2.60.120.260">
    <property type="entry name" value="Galactose-binding domain-like"/>
    <property type="match status" value="1"/>
</dbReference>
<evidence type="ECO:0000259" key="5">
    <source>
        <dbReference type="PROSITE" id="PS51829"/>
    </source>
</evidence>
<dbReference type="NCBIfam" id="TIGR01451">
    <property type="entry name" value="B_ant_repeat"/>
    <property type="match status" value="2"/>
</dbReference>
<evidence type="ECO:0000313" key="6">
    <source>
        <dbReference type="EMBL" id="NVD26422.1"/>
    </source>
</evidence>
<keyword evidence="1" id="KW-0645">Protease</keyword>
<evidence type="ECO:0000256" key="3">
    <source>
        <dbReference type="SAM" id="MobiDB-lite"/>
    </source>
</evidence>
<feature type="compositionally biased region" description="Polar residues" evidence="3">
    <location>
        <begin position="295"/>
        <end position="313"/>
    </location>
</feature>
<dbReference type="Proteomes" id="UP000652427">
    <property type="component" value="Unassembled WGS sequence"/>
</dbReference>
<dbReference type="InterPro" id="IPR051172">
    <property type="entry name" value="Chlamydia_OmcB"/>
</dbReference>
<keyword evidence="7" id="KW-1185">Reference proteome</keyword>
<dbReference type="InterPro" id="IPR001434">
    <property type="entry name" value="OmcB-like_DUF11"/>
</dbReference>
<evidence type="ECO:0000256" key="1">
    <source>
        <dbReference type="ARBA" id="ARBA00022670"/>
    </source>
</evidence>
<reference evidence="6 7" key="1">
    <citation type="submission" date="2020-06" db="EMBL/GenBank/DDBJ databases">
        <authorList>
            <person name="Kim S.-J."/>
            <person name="Park S.-J."/>
        </authorList>
    </citation>
    <scope>NUCLEOTIDE SEQUENCE [LARGE SCALE GENOMIC DNA]</scope>
    <source>
        <strain evidence="6 7">SW-151</strain>
    </source>
</reference>
<evidence type="ECO:0000256" key="4">
    <source>
        <dbReference type="SAM" id="SignalP"/>
    </source>
</evidence>
<keyword evidence="4" id="KW-0732">Signal</keyword>
<dbReference type="InterPro" id="IPR008979">
    <property type="entry name" value="Galactose-bd-like_sf"/>
</dbReference>
<feature type="chain" id="PRO_5046168509" evidence="4">
    <location>
        <begin position="24"/>
        <end position="656"/>
    </location>
</feature>
<dbReference type="InterPro" id="IPR047589">
    <property type="entry name" value="DUF11_rpt"/>
</dbReference>
<dbReference type="Pfam" id="PF01345">
    <property type="entry name" value="DUF11"/>
    <property type="match status" value="1"/>
</dbReference>
<evidence type="ECO:0000313" key="7">
    <source>
        <dbReference type="Proteomes" id="UP000652427"/>
    </source>
</evidence>
<feature type="signal peptide" evidence="4">
    <location>
        <begin position="1"/>
        <end position="23"/>
    </location>
</feature>
<evidence type="ECO:0000256" key="2">
    <source>
        <dbReference type="ARBA" id="ARBA00022801"/>
    </source>
</evidence>
<dbReference type="SUPFAM" id="SSF49785">
    <property type="entry name" value="Galactose-binding domain-like"/>
    <property type="match status" value="1"/>
</dbReference>
<feature type="compositionally biased region" description="Polar residues" evidence="3">
    <location>
        <begin position="124"/>
        <end position="135"/>
    </location>
</feature>
<sequence length="656" mass="67358">MGKMLSCLVLICAALSFSTTVRAQIVTQYTISEPGGSNDIVAARTCGTGTGGTGGSPLVKNFSVGTNFTVADVDLGFLASHAYRTDIQVILQSPAGTRAILVVGTTSGGNNNLNVRLSDEFSPVVNSGTHGNDSLTPTPNPPTTSYERQYAPNNPLSVFDGQNSIGTWRMEICDMYPAADDGNFLRADLWLTSAPTNFADLSLAKTVSNATPANGANVTYTLSLTNSAASNQTAAATVNDMLPLGVTFVSASGYGTYDSGTGIWTVPSIAPGQTRAISITVNVTATSGATVTNTAEVASSNRADPDSSPNNGITGEDDYASRSFTVSGSRTAGIPPSLTSVCPVSNQILFDWNGKAWVGGSTNNSYTVAGIGSINFNISNTGGTYDDGSPAVNSNNYGSLASTEQSLYQNLQFTNQTQTATTLLTLPTAVPGLQFTVFDIDYANNDFSDKLTVVGRFNGATVYPTLTNGVANYVTGNVAIGDAGSNSNSANGNVVVTFTSPVDRVEIIYGNHTTAPADPDGQAISIHDINFCRPATTMSVTKISSIISDPVNGTTNPKRIPGAIVQYCILISNSGSASAASIVATDSLAGAFTYTPGTMRSGSNCGSAATVEDDNAAGADESDPYGASLAGTTLTATAATLGPASSFALTFRVTID</sequence>